<evidence type="ECO:0008006" key="2">
    <source>
        <dbReference type="Google" id="ProtNLM"/>
    </source>
</evidence>
<dbReference type="EMBL" id="CP053586">
    <property type="protein sequence ID" value="WNZ25023.1"/>
    <property type="molecule type" value="Genomic_DNA"/>
</dbReference>
<dbReference type="InterPro" id="IPR027417">
    <property type="entry name" value="P-loop_NTPase"/>
</dbReference>
<proteinExistence type="predicted"/>
<dbReference type="Pfam" id="PF13469">
    <property type="entry name" value="Sulfotransfer_3"/>
    <property type="match status" value="1"/>
</dbReference>
<evidence type="ECO:0000313" key="1">
    <source>
        <dbReference type="EMBL" id="WNZ25023.1"/>
    </source>
</evidence>
<organism evidence="1">
    <name type="scientific">Leptolyngbya sp. NK1-12</name>
    <dbReference type="NCBI Taxonomy" id="2547451"/>
    <lineage>
        <taxon>Bacteria</taxon>
        <taxon>Bacillati</taxon>
        <taxon>Cyanobacteriota</taxon>
        <taxon>Cyanophyceae</taxon>
        <taxon>Leptolyngbyales</taxon>
        <taxon>Leptolyngbyaceae</taxon>
        <taxon>Leptolyngbya group</taxon>
        <taxon>Leptolyngbya</taxon>
    </lineage>
</organism>
<dbReference type="RefSeq" id="WP_316431104.1">
    <property type="nucleotide sequence ID" value="NZ_CP053586.1"/>
</dbReference>
<reference evidence="1" key="1">
    <citation type="submission" date="2020-05" db="EMBL/GenBank/DDBJ databases">
        <authorList>
            <person name="Zhu T."/>
            <person name="Keshari N."/>
            <person name="Lu X."/>
        </authorList>
    </citation>
    <scope>NUCLEOTIDE SEQUENCE</scope>
    <source>
        <strain evidence="1">NK1-12</strain>
    </source>
</reference>
<accession>A0AA97ARB3</accession>
<name>A0AA97ARB3_9CYAN</name>
<dbReference type="AlphaFoldDB" id="A0AA97ARB3"/>
<dbReference type="Gene3D" id="3.40.50.300">
    <property type="entry name" value="P-loop containing nucleotide triphosphate hydrolases"/>
    <property type="match status" value="1"/>
</dbReference>
<protein>
    <recommendedName>
        <fullName evidence="2">Sulfotransferase</fullName>
    </recommendedName>
</protein>
<sequence length="309" mass="35781">MTLRQKTICFIVGSLFSGSTLLGNSLNGSPEVIFLGETDRLRYFRRYENCPDYYVDQSILSENNHMPCEFWNRAFLTRLKWLSTAEAFLEIIERTGTSIVLDGSKNIDWLIDLYPSLIEKYNVVAIVSARNPFAFCSSYRKLNQVSAWAAAEVWRNVYSHTLRCLSSYSIPNILIRYEDFALDPERFLQQKLTRFLGIPFHPQMMQYWQVPNYALGGNTGAYLQFQQFQHAKLDPSEQWKPEYYHNKPFGGWVSERWLDVLDEDQIAEIASLDGVMATAFNLGYNLTALIRQHRDKQLLGNNGLECKSC</sequence>
<gene>
    <name evidence="1" type="ORF">HJG54_20655</name>
</gene>
<dbReference type="SUPFAM" id="SSF52540">
    <property type="entry name" value="P-loop containing nucleoside triphosphate hydrolases"/>
    <property type="match status" value="1"/>
</dbReference>